<keyword evidence="4" id="KW-0238">DNA-binding</keyword>
<keyword evidence="5" id="KW-0804">Transcription</keyword>
<protein>
    <submittedName>
        <fullName evidence="8">Fungal-specific transcription factor domain-containing protein</fullName>
    </submittedName>
</protein>
<dbReference type="PANTHER" id="PTHR31313">
    <property type="entry name" value="TY1 ENHANCER ACTIVATOR"/>
    <property type="match status" value="1"/>
</dbReference>
<accession>A0A5N6V3V7</accession>
<organism evidence="8 9">
    <name type="scientific">Aspergillus tamarii</name>
    <dbReference type="NCBI Taxonomy" id="41984"/>
    <lineage>
        <taxon>Eukaryota</taxon>
        <taxon>Fungi</taxon>
        <taxon>Dikarya</taxon>
        <taxon>Ascomycota</taxon>
        <taxon>Pezizomycotina</taxon>
        <taxon>Eurotiomycetes</taxon>
        <taxon>Eurotiomycetidae</taxon>
        <taxon>Eurotiales</taxon>
        <taxon>Aspergillaceae</taxon>
        <taxon>Aspergillus</taxon>
        <taxon>Aspergillus subgen. Circumdati</taxon>
    </lineage>
</organism>
<dbReference type="SMART" id="SM00906">
    <property type="entry name" value="Fungal_trans"/>
    <property type="match status" value="1"/>
</dbReference>
<dbReference type="AlphaFoldDB" id="A0A5N6V3V7"/>
<evidence type="ECO:0000259" key="7">
    <source>
        <dbReference type="SMART" id="SM00906"/>
    </source>
</evidence>
<dbReference type="OrthoDB" id="2154091at2759"/>
<evidence type="ECO:0000256" key="2">
    <source>
        <dbReference type="ARBA" id="ARBA00022833"/>
    </source>
</evidence>
<feature type="domain" description="Xylanolytic transcriptional activator regulatory" evidence="7">
    <location>
        <begin position="159"/>
        <end position="236"/>
    </location>
</feature>
<gene>
    <name evidence="8" type="ORF">BDV40DRAFT_286116</name>
</gene>
<keyword evidence="1" id="KW-0479">Metal-binding</keyword>
<reference evidence="8 9" key="1">
    <citation type="submission" date="2019-04" db="EMBL/GenBank/DDBJ databases">
        <title>Friends and foes A comparative genomics study of 23 Aspergillus species from section Flavi.</title>
        <authorList>
            <consortium name="DOE Joint Genome Institute"/>
            <person name="Kjaerbolling I."/>
            <person name="Vesth T."/>
            <person name="Frisvad J.C."/>
            <person name="Nybo J.L."/>
            <person name="Theobald S."/>
            <person name="Kildgaard S."/>
            <person name="Isbrandt T."/>
            <person name="Kuo A."/>
            <person name="Sato A."/>
            <person name="Lyhne E.K."/>
            <person name="Kogle M.E."/>
            <person name="Wiebenga A."/>
            <person name="Kun R.S."/>
            <person name="Lubbers R.J."/>
            <person name="Makela M.R."/>
            <person name="Barry K."/>
            <person name="Chovatia M."/>
            <person name="Clum A."/>
            <person name="Daum C."/>
            <person name="Haridas S."/>
            <person name="He G."/>
            <person name="LaButti K."/>
            <person name="Lipzen A."/>
            <person name="Mondo S."/>
            <person name="Riley R."/>
            <person name="Salamov A."/>
            <person name="Simmons B.A."/>
            <person name="Magnuson J.K."/>
            <person name="Henrissat B."/>
            <person name="Mortensen U.H."/>
            <person name="Larsen T.O."/>
            <person name="Devries R.P."/>
            <person name="Grigoriev I.V."/>
            <person name="Machida M."/>
            <person name="Baker S.E."/>
            <person name="Andersen M.R."/>
        </authorList>
    </citation>
    <scope>NUCLEOTIDE SEQUENCE [LARGE SCALE GENOMIC DNA]</scope>
    <source>
        <strain evidence="8 9">CBS 117626</strain>
    </source>
</reference>
<evidence type="ECO:0000256" key="6">
    <source>
        <dbReference type="ARBA" id="ARBA00023242"/>
    </source>
</evidence>
<evidence type="ECO:0000256" key="3">
    <source>
        <dbReference type="ARBA" id="ARBA00023015"/>
    </source>
</evidence>
<dbReference type="CDD" id="cd12148">
    <property type="entry name" value="fungal_TF_MHR"/>
    <property type="match status" value="1"/>
</dbReference>
<dbReference type="EMBL" id="ML738599">
    <property type="protein sequence ID" value="KAE8165665.1"/>
    <property type="molecule type" value="Genomic_DNA"/>
</dbReference>
<dbReference type="Pfam" id="PF04082">
    <property type="entry name" value="Fungal_trans"/>
    <property type="match status" value="1"/>
</dbReference>
<keyword evidence="2" id="KW-0862">Zinc</keyword>
<dbReference type="InterPro" id="IPR007219">
    <property type="entry name" value="XnlR_reg_dom"/>
</dbReference>
<dbReference type="PANTHER" id="PTHR31313:SF86">
    <property type="entry name" value="ZN(2)-C6 FUNGAL-TYPE DOMAIN-CONTAINING PROTEIN"/>
    <property type="match status" value="1"/>
</dbReference>
<keyword evidence="9" id="KW-1185">Reference proteome</keyword>
<proteinExistence type="predicted"/>
<dbReference type="Proteomes" id="UP000326950">
    <property type="component" value="Unassembled WGS sequence"/>
</dbReference>
<keyword evidence="6" id="KW-0539">Nucleus</keyword>
<name>A0A5N6V3V7_ASPTM</name>
<evidence type="ECO:0000256" key="1">
    <source>
        <dbReference type="ARBA" id="ARBA00022723"/>
    </source>
</evidence>
<dbReference type="InterPro" id="IPR051615">
    <property type="entry name" value="Transcr_Regulatory_Elem"/>
</dbReference>
<keyword evidence="3" id="KW-0805">Transcription regulation</keyword>
<dbReference type="GO" id="GO:0008270">
    <property type="term" value="F:zinc ion binding"/>
    <property type="evidence" value="ECO:0007669"/>
    <property type="project" value="InterPro"/>
</dbReference>
<evidence type="ECO:0000313" key="9">
    <source>
        <dbReference type="Proteomes" id="UP000326950"/>
    </source>
</evidence>
<evidence type="ECO:0000256" key="4">
    <source>
        <dbReference type="ARBA" id="ARBA00023125"/>
    </source>
</evidence>
<sequence>MRKRGRSQQQEEPDTTRNQLVASAARLRQLERFNFNTNRYDFDGLNPELAMHLLSLYWDRQLDVGAVVYRPVFMKDMACSGPYFSKLLLNAIYFTASKYSPRLEVRDDRSDPLSVGRMFRRRITQLLNDHITRSAITTIQALLLVASSLFSWCDEKSLAWLYSGMAINMITDLGIQMDDGIYRKGHSLSPEEAEVRRRVFWGAYVLDKCQSLYQGRPIRLRETDSAIPLSFLDEYEEYDVFDPASYGDSTWLPPAPAHSVSILKRYCSLSSIMSSILDTLYTERSTSRDPVILFECSTSLNHKLQSWYKELTSGLTAGATGSSTVTVSPHILALTSLYHTLKILLHRPFVSDGHLRNASPSVAGIAFEGCVTAANAIHETLGTYRKSFSMQLAPYSISYATYVSATIHARIAAHSPPGSHAHDCLHNCLSILREHKRLYLGPKRALGVVLNLIRVMNIDIGDSTITAPSQNEAIAQVTYQGDGLRDSGDIAGHHARFFQEQNQPSDLEHDVRYEFPSYDIDSIIQSFDVAQPLDLRHSEGGPAQNYQSHHPAVTDYLDFSLPLDPLFGLDNFDGEV</sequence>
<evidence type="ECO:0000313" key="8">
    <source>
        <dbReference type="EMBL" id="KAE8165665.1"/>
    </source>
</evidence>
<dbReference type="GO" id="GO:0003677">
    <property type="term" value="F:DNA binding"/>
    <property type="evidence" value="ECO:0007669"/>
    <property type="project" value="UniProtKB-KW"/>
</dbReference>
<evidence type="ECO:0000256" key="5">
    <source>
        <dbReference type="ARBA" id="ARBA00023163"/>
    </source>
</evidence>
<dbReference type="GO" id="GO:0006351">
    <property type="term" value="P:DNA-templated transcription"/>
    <property type="evidence" value="ECO:0007669"/>
    <property type="project" value="InterPro"/>
</dbReference>